<feature type="domain" description="Aminotransferase-like plant mobile" evidence="1">
    <location>
        <begin position="93"/>
        <end position="173"/>
    </location>
</feature>
<dbReference type="InterPro" id="IPR044824">
    <property type="entry name" value="MAIN-like"/>
</dbReference>
<protein>
    <submittedName>
        <fullName evidence="2">Serine/threonine-protein phosphatase 7 long form-like protein</fullName>
    </submittedName>
</protein>
<dbReference type="Pfam" id="PF10536">
    <property type="entry name" value="PMD"/>
    <property type="match status" value="2"/>
</dbReference>
<evidence type="ECO:0000313" key="3">
    <source>
        <dbReference type="Proteomes" id="UP000634136"/>
    </source>
</evidence>
<keyword evidence="3" id="KW-1185">Reference proteome</keyword>
<dbReference type="PANTHER" id="PTHR46033">
    <property type="entry name" value="PROTEIN MAIN-LIKE 2"/>
    <property type="match status" value="1"/>
</dbReference>
<gene>
    <name evidence="2" type="ORF">G2W53_017704</name>
</gene>
<dbReference type="PANTHER" id="PTHR46033:SF8">
    <property type="entry name" value="PROTEIN MAINTENANCE OF MERISTEMS-LIKE"/>
    <property type="match status" value="1"/>
</dbReference>
<accession>A0A834TUL4</accession>
<proteinExistence type="predicted"/>
<dbReference type="AlphaFoldDB" id="A0A834TUL4"/>
<comment type="caution">
    <text evidence="2">The sequence shown here is derived from an EMBL/GenBank/DDBJ whole genome shotgun (WGS) entry which is preliminary data.</text>
</comment>
<dbReference type="GO" id="GO:0010073">
    <property type="term" value="P:meristem maintenance"/>
    <property type="evidence" value="ECO:0007669"/>
    <property type="project" value="InterPro"/>
</dbReference>
<sequence>MAASQRRRMIKPGLEDPSLLSLQSRHVSEAVWHGYPERTMRFRRWKGYDVKGWRPETHIFHLPQGECTITLKDVATQLGLPWQGIPVCGLTGLRDLEQARSYSWGSAVLAHLYRKLCNATNKNQKEIAGCQTLVHMWAWDRFPWLAPKPLPYHDPHDKEYVVPPPLRIRWSSLHWSLRPPLTI</sequence>
<dbReference type="InterPro" id="IPR019557">
    <property type="entry name" value="AminoTfrase-like_pln_mobile"/>
</dbReference>
<reference evidence="2" key="1">
    <citation type="submission" date="2020-09" db="EMBL/GenBank/DDBJ databases">
        <title>Genome-Enabled Discovery of Anthraquinone Biosynthesis in Senna tora.</title>
        <authorList>
            <person name="Kang S.-H."/>
            <person name="Pandey R.P."/>
            <person name="Lee C.-M."/>
            <person name="Sim J.-S."/>
            <person name="Jeong J.-T."/>
            <person name="Choi B.-S."/>
            <person name="Jung M."/>
            <person name="Ginzburg D."/>
            <person name="Zhao K."/>
            <person name="Won S.Y."/>
            <person name="Oh T.-J."/>
            <person name="Yu Y."/>
            <person name="Kim N.-H."/>
            <person name="Lee O.R."/>
            <person name="Lee T.-H."/>
            <person name="Bashyal P."/>
            <person name="Kim T.-S."/>
            <person name="Lee W.-H."/>
            <person name="Kawkins C."/>
            <person name="Kim C.-K."/>
            <person name="Kim J.S."/>
            <person name="Ahn B.O."/>
            <person name="Rhee S.Y."/>
            <person name="Sohng J.K."/>
        </authorList>
    </citation>
    <scope>NUCLEOTIDE SEQUENCE</scope>
    <source>
        <tissue evidence="2">Leaf</tissue>
    </source>
</reference>
<name>A0A834TUL4_9FABA</name>
<feature type="domain" description="Aminotransferase-like plant mobile" evidence="1">
    <location>
        <begin position="51"/>
        <end position="88"/>
    </location>
</feature>
<organism evidence="2 3">
    <name type="scientific">Senna tora</name>
    <dbReference type="NCBI Taxonomy" id="362788"/>
    <lineage>
        <taxon>Eukaryota</taxon>
        <taxon>Viridiplantae</taxon>
        <taxon>Streptophyta</taxon>
        <taxon>Embryophyta</taxon>
        <taxon>Tracheophyta</taxon>
        <taxon>Spermatophyta</taxon>
        <taxon>Magnoliopsida</taxon>
        <taxon>eudicotyledons</taxon>
        <taxon>Gunneridae</taxon>
        <taxon>Pentapetalae</taxon>
        <taxon>rosids</taxon>
        <taxon>fabids</taxon>
        <taxon>Fabales</taxon>
        <taxon>Fabaceae</taxon>
        <taxon>Caesalpinioideae</taxon>
        <taxon>Cassia clade</taxon>
        <taxon>Senna</taxon>
    </lineage>
</organism>
<evidence type="ECO:0000313" key="2">
    <source>
        <dbReference type="EMBL" id="KAF7826540.1"/>
    </source>
</evidence>
<dbReference type="Proteomes" id="UP000634136">
    <property type="component" value="Unassembled WGS sequence"/>
</dbReference>
<evidence type="ECO:0000259" key="1">
    <source>
        <dbReference type="Pfam" id="PF10536"/>
    </source>
</evidence>
<dbReference type="EMBL" id="JAAIUW010000006">
    <property type="protein sequence ID" value="KAF7826540.1"/>
    <property type="molecule type" value="Genomic_DNA"/>
</dbReference>
<dbReference type="OrthoDB" id="1428937at2759"/>